<dbReference type="SUPFAM" id="SSF49854">
    <property type="entry name" value="Spermadhesin, CUB domain"/>
    <property type="match status" value="8"/>
</dbReference>
<reference evidence="5" key="1">
    <citation type="journal article" date="2023" name="Insect Mol. Biol.">
        <title>Genome sequencing provides insights into the evolution of gene families encoding plant cell wall-degrading enzymes in longhorned beetles.</title>
        <authorList>
            <person name="Shin N.R."/>
            <person name="Okamura Y."/>
            <person name="Kirsch R."/>
            <person name="Pauchet Y."/>
        </authorList>
    </citation>
    <scope>NUCLEOTIDE SEQUENCE</scope>
    <source>
        <strain evidence="5">MMC_N1</strain>
    </source>
</reference>
<feature type="domain" description="CUB" evidence="4">
    <location>
        <begin position="425"/>
        <end position="552"/>
    </location>
</feature>
<dbReference type="PANTHER" id="PTHR24251">
    <property type="entry name" value="OVOCHYMASE-RELATED"/>
    <property type="match status" value="1"/>
</dbReference>
<feature type="domain" description="CUB" evidence="4">
    <location>
        <begin position="199"/>
        <end position="312"/>
    </location>
</feature>
<evidence type="ECO:0000313" key="5">
    <source>
        <dbReference type="EMBL" id="KAJ8975807.1"/>
    </source>
</evidence>
<dbReference type="Proteomes" id="UP001162164">
    <property type="component" value="Unassembled WGS sequence"/>
</dbReference>
<feature type="domain" description="CUB" evidence="4">
    <location>
        <begin position="85"/>
        <end position="195"/>
    </location>
</feature>
<evidence type="ECO:0000259" key="4">
    <source>
        <dbReference type="PROSITE" id="PS01180"/>
    </source>
</evidence>
<sequence>MNQTLALTITYKSNITNRRSASDCTYSSWYVSSSAENNKYSLAALCKVSEENYVIRSPFPSNHLEAATGSRLQLNLTVSYNVHNCGGIKSGHTGYISSPNYPNKPSTTVECAWLIKVGEEQTVNLTVLNMNLGSDCEKSYLTIYNGELPSFPKIGKFCKDDKPDRIISQSNALWVEFKHRADSTGTGFKLYVEPIEHGCGGIYHDKSRIIQTPNYGQDYPNNTECLWELRADAGYSIRLQFVDRFYIEDSENCKNDYVEIWDWKLDTWISLGKKCGRNTPDIIQSTGDKLKLLFRTNSDITANGFKAHWEWNCGGTFEASKKERYIVSPGYPIAYKPNLKCVYNIVTTASVLNIRFDDMDIEKGSTDCIYDNVTITGIYLRSNRVYCGTDKPDFIRIRGNVTITFKTDAVINRKGFKFMFKDESCGGNVTSEQIIEFPPIHYDSSNPYRYYHPRIRCDWRITAPSKKGCRIKVLNNHKRNIISLNMMRTQMCFAQGVIVYKGLEQLSSNRIATFCGVIKDGPPITADTDKMLVQLDSSPYSYQGFQAQVSFSYGSAAGCGGIINLNATKTIESPNLEDLDCHWTIIAKRDYQIRIQFTKISLPVSCTKEGNYTFCSCSFIELRDGAGSSSDLIGRVCSSDNSMSPDRKEAFKATLTPVLSPCGVSVLNVTSEKKSITTPNYPNKYPPNIKCSWAFETTSPQDKVVLHFEDFELIEQSQNLNSCDGDRVEIVEDPNRRFISEGLGPNSVYQGSKKNLLLSYNDALARHVFCGIDEQPFDYYSSGKSLTLLFFSINSENKGKGFKLQYSIAGCNRNYTEVQGRISNGNNKSECIITITVPENRTISLFFTQLYIQFSLNCTTASFLVRDGGPDGQELLRTCGYKVPNPVFSYTNKVHIHISGGNNMFKRYDFGYTSTDKGRGCGGELYNYKGRLSSPLYPNEYRNNTVCTWKVRVPIGLNVALKFINFDIQGSCDTNVKVTTYSGDQATRHMFCKGDNPGILQSDSSIQVEYSSSIHNGGSGWMAIYQGVTGDVTDIS</sequence>
<comment type="caution">
    <text evidence="3">Lacks conserved residue(s) required for the propagation of feature annotation.</text>
</comment>
<dbReference type="Gene3D" id="2.60.120.290">
    <property type="entry name" value="Spermadhesin, CUB domain"/>
    <property type="match status" value="8"/>
</dbReference>
<dbReference type="Pfam" id="PF00431">
    <property type="entry name" value="CUB"/>
    <property type="match status" value="8"/>
</dbReference>
<gene>
    <name evidence="5" type="ORF">NQ317_013738</name>
</gene>
<organism evidence="5 6">
    <name type="scientific">Molorchus minor</name>
    <dbReference type="NCBI Taxonomy" id="1323400"/>
    <lineage>
        <taxon>Eukaryota</taxon>
        <taxon>Metazoa</taxon>
        <taxon>Ecdysozoa</taxon>
        <taxon>Arthropoda</taxon>
        <taxon>Hexapoda</taxon>
        <taxon>Insecta</taxon>
        <taxon>Pterygota</taxon>
        <taxon>Neoptera</taxon>
        <taxon>Endopterygota</taxon>
        <taxon>Coleoptera</taxon>
        <taxon>Polyphaga</taxon>
        <taxon>Cucujiformia</taxon>
        <taxon>Chrysomeloidea</taxon>
        <taxon>Cerambycidae</taxon>
        <taxon>Lamiinae</taxon>
        <taxon>Monochamini</taxon>
        <taxon>Molorchus</taxon>
    </lineage>
</organism>
<evidence type="ECO:0000256" key="1">
    <source>
        <dbReference type="ARBA" id="ARBA00022737"/>
    </source>
</evidence>
<comment type="caution">
    <text evidence="5">The sequence shown here is derived from an EMBL/GenBank/DDBJ whole genome shotgun (WGS) entry which is preliminary data.</text>
</comment>
<feature type="domain" description="CUB" evidence="4">
    <location>
        <begin position="811"/>
        <end position="919"/>
    </location>
</feature>
<dbReference type="InterPro" id="IPR000859">
    <property type="entry name" value="CUB_dom"/>
</dbReference>
<keyword evidence="1" id="KW-0677">Repeat</keyword>
<feature type="domain" description="CUB" evidence="4">
    <location>
        <begin position="662"/>
        <end position="809"/>
    </location>
</feature>
<proteinExistence type="predicted"/>
<feature type="domain" description="CUB" evidence="4">
    <location>
        <begin position="921"/>
        <end position="1028"/>
    </location>
</feature>
<protein>
    <recommendedName>
        <fullName evidence="4">CUB domain-containing protein</fullName>
    </recommendedName>
</protein>
<dbReference type="CDD" id="cd00041">
    <property type="entry name" value="CUB"/>
    <property type="match status" value="8"/>
</dbReference>
<dbReference type="InterPro" id="IPR035914">
    <property type="entry name" value="Sperma_CUB_dom_sf"/>
</dbReference>
<feature type="domain" description="CUB" evidence="4">
    <location>
        <begin position="313"/>
        <end position="423"/>
    </location>
</feature>
<dbReference type="SMART" id="SM00042">
    <property type="entry name" value="CUB"/>
    <property type="match status" value="8"/>
</dbReference>
<dbReference type="EMBL" id="JAPWTJ010000763">
    <property type="protein sequence ID" value="KAJ8975807.1"/>
    <property type="molecule type" value="Genomic_DNA"/>
</dbReference>
<keyword evidence="6" id="KW-1185">Reference proteome</keyword>
<name>A0ABQ9JD02_9CUCU</name>
<evidence type="ECO:0000256" key="3">
    <source>
        <dbReference type="PROSITE-ProRule" id="PRU00059"/>
    </source>
</evidence>
<accession>A0ABQ9JD02</accession>
<dbReference type="PROSITE" id="PS01180">
    <property type="entry name" value="CUB"/>
    <property type="match status" value="8"/>
</dbReference>
<evidence type="ECO:0000256" key="2">
    <source>
        <dbReference type="ARBA" id="ARBA00023157"/>
    </source>
</evidence>
<keyword evidence="2" id="KW-1015">Disulfide bond</keyword>
<evidence type="ECO:0000313" key="6">
    <source>
        <dbReference type="Proteomes" id="UP001162164"/>
    </source>
</evidence>
<feature type="domain" description="CUB" evidence="4">
    <location>
        <begin position="559"/>
        <end position="639"/>
    </location>
</feature>